<organism evidence="1 2">
    <name type="scientific">Methylocapsa polymorpha</name>
    <dbReference type="NCBI Taxonomy" id="3080828"/>
    <lineage>
        <taxon>Bacteria</taxon>
        <taxon>Pseudomonadati</taxon>
        <taxon>Pseudomonadota</taxon>
        <taxon>Alphaproteobacteria</taxon>
        <taxon>Hyphomicrobiales</taxon>
        <taxon>Beijerinckiaceae</taxon>
        <taxon>Methylocapsa</taxon>
    </lineage>
</organism>
<protein>
    <submittedName>
        <fullName evidence="1">Uncharacterized protein</fullName>
    </submittedName>
</protein>
<dbReference type="RefSeq" id="WP_407339057.1">
    <property type="nucleotide sequence ID" value="NZ_CP136862.1"/>
</dbReference>
<proteinExistence type="predicted"/>
<reference evidence="1 2" key="1">
    <citation type="submission" date="2023-10" db="EMBL/GenBank/DDBJ databases">
        <title>Novel methanotroph of the genus Methylocapsa from a subarctic wetland.</title>
        <authorList>
            <person name="Belova S.E."/>
            <person name="Oshkin I.Y."/>
            <person name="Miroshnikov K."/>
            <person name="Dedysh S.N."/>
        </authorList>
    </citation>
    <scope>NUCLEOTIDE SEQUENCE [LARGE SCALE GENOMIC DNA]</scope>
    <source>
        <strain evidence="1 2">RX1</strain>
    </source>
</reference>
<dbReference type="EMBL" id="CP136862">
    <property type="protein sequence ID" value="WOJ89611.1"/>
    <property type="molecule type" value="Genomic_DNA"/>
</dbReference>
<evidence type="ECO:0000313" key="1">
    <source>
        <dbReference type="EMBL" id="WOJ89611.1"/>
    </source>
</evidence>
<name>A0ABZ0HUP5_9HYPH</name>
<dbReference type="Proteomes" id="UP001626536">
    <property type="component" value="Chromosome"/>
</dbReference>
<evidence type="ECO:0000313" key="2">
    <source>
        <dbReference type="Proteomes" id="UP001626536"/>
    </source>
</evidence>
<gene>
    <name evidence="1" type="ORF">RZS28_17790</name>
</gene>
<accession>A0ABZ0HUP5</accession>
<keyword evidence="2" id="KW-1185">Reference proteome</keyword>
<sequence length="116" mass="12291">MTDDEDDAGQGPAWDAAMAASLVGKYVIAGFIYLASDGATVRERVQVHGIITGAEASTGFVLSLKGERTGETMTLPPNTRAFAKAGPGRYRLKGTGEVVYDPDYTSLWTITAPVLH</sequence>